<dbReference type="CDD" id="cd16664">
    <property type="entry name" value="RING-Ubox_PUB"/>
    <property type="match status" value="1"/>
</dbReference>
<organism evidence="7">
    <name type="scientific">Nymphaea colorata</name>
    <name type="common">pocket water lily</name>
    <dbReference type="NCBI Taxonomy" id="210225"/>
    <lineage>
        <taxon>Eukaryota</taxon>
        <taxon>Viridiplantae</taxon>
        <taxon>Streptophyta</taxon>
        <taxon>Embryophyta</taxon>
        <taxon>Tracheophyta</taxon>
        <taxon>Spermatophyta</taxon>
        <taxon>Magnoliopsida</taxon>
        <taxon>Nymphaeales</taxon>
        <taxon>Nymphaeaceae</taxon>
        <taxon>Nymphaea</taxon>
    </lineage>
</organism>
<accession>A0A5K0V8Q8</accession>
<dbReference type="PANTHER" id="PTHR22849">
    <property type="entry name" value="WDSAM1 PROTEIN"/>
    <property type="match status" value="1"/>
</dbReference>
<dbReference type="InterPro" id="IPR013083">
    <property type="entry name" value="Znf_RING/FYVE/PHD"/>
</dbReference>
<name>A0A5K0V8Q8_9MAGN</name>
<dbReference type="Gene3D" id="1.25.10.10">
    <property type="entry name" value="Leucine-rich Repeat Variant"/>
    <property type="match status" value="1"/>
</dbReference>
<dbReference type="Gene3D" id="3.30.40.10">
    <property type="entry name" value="Zinc/RING finger domain, C3HC4 (zinc finger)"/>
    <property type="match status" value="1"/>
</dbReference>
<dbReference type="InterPro" id="IPR016024">
    <property type="entry name" value="ARM-type_fold"/>
</dbReference>
<feature type="domain" description="U-box" evidence="6">
    <location>
        <begin position="5"/>
        <end position="80"/>
    </location>
</feature>
<dbReference type="UniPathway" id="UPA00143"/>
<evidence type="ECO:0000256" key="3">
    <source>
        <dbReference type="ARBA" id="ARBA00022679"/>
    </source>
</evidence>
<dbReference type="PROSITE" id="PS51698">
    <property type="entry name" value="U_BOX"/>
    <property type="match status" value="1"/>
</dbReference>
<comment type="pathway">
    <text evidence="2 5">Protein modification; protein ubiquitination.</text>
</comment>
<dbReference type="GO" id="GO:0016567">
    <property type="term" value="P:protein ubiquitination"/>
    <property type="evidence" value="ECO:0007669"/>
    <property type="project" value="UniProtKB-UniRule"/>
</dbReference>
<dbReference type="InterPro" id="IPR058678">
    <property type="entry name" value="ARM_PUB"/>
</dbReference>
<dbReference type="FunFam" id="3.30.40.10:FF:000437">
    <property type="entry name" value="RING-type E3 ubiquitin transferase"/>
    <property type="match status" value="1"/>
</dbReference>
<dbReference type="InterPro" id="IPR003613">
    <property type="entry name" value="Ubox_domain"/>
</dbReference>
<dbReference type="AlphaFoldDB" id="A0A5K0V8Q8"/>
<dbReference type="SMART" id="SM00504">
    <property type="entry name" value="Ubox"/>
    <property type="match status" value="1"/>
</dbReference>
<evidence type="ECO:0000259" key="6">
    <source>
        <dbReference type="PROSITE" id="PS51698"/>
    </source>
</evidence>
<comment type="catalytic activity">
    <reaction evidence="1 5">
        <text>S-ubiquitinyl-[E2 ubiquitin-conjugating enzyme]-L-cysteine + [acceptor protein]-L-lysine = [E2 ubiquitin-conjugating enzyme]-L-cysteine + N(6)-ubiquitinyl-[acceptor protein]-L-lysine.</text>
        <dbReference type="EC" id="2.3.2.27"/>
    </reaction>
</comment>
<reference evidence="7" key="1">
    <citation type="submission" date="2019-09" db="EMBL/GenBank/DDBJ databases">
        <authorList>
            <person name="Zhang L."/>
        </authorList>
    </citation>
    <scope>NUCLEOTIDE SEQUENCE</scope>
</reference>
<dbReference type="SUPFAM" id="SSF57850">
    <property type="entry name" value="RING/U-box"/>
    <property type="match status" value="1"/>
</dbReference>
<proteinExistence type="predicted"/>
<gene>
    <name evidence="7" type="ORF">NYM_LOCUS1532</name>
</gene>
<dbReference type="Pfam" id="PF04564">
    <property type="entry name" value="U-box"/>
    <property type="match status" value="1"/>
</dbReference>
<protein>
    <recommendedName>
        <fullName evidence="5 6">U-box domain-containing protein</fullName>
        <ecNumber evidence="5">2.3.2.27</ecNumber>
    </recommendedName>
    <alternativeName>
        <fullName evidence="5">RING-type E3 ubiquitin transferase PUB</fullName>
    </alternativeName>
</protein>
<dbReference type="EMBL" id="LR721774">
    <property type="protein sequence ID" value="VVV37506.1"/>
    <property type="molecule type" value="Genomic_DNA"/>
</dbReference>
<keyword evidence="4 5" id="KW-0833">Ubl conjugation pathway</keyword>
<dbReference type="InterPro" id="IPR011989">
    <property type="entry name" value="ARM-like"/>
</dbReference>
<sequence>MEGVEVPPYFTCPISLQIMRDPVTISSGITYDRESMEKWVFSYKNRACPVTKLPISDLTMTPNHTLRRLIQHWCTENAALGVERIPTPKPPLDAATVLSLLNQADLPSLIRLRELASLSDRNKVCIRSAGAVKRLASFIHFLTQDAPSTPSGSGASTDGDRLPVIREALNLLCAVEVTEDEVKDLAAANVDLIASLAWVLDKGDCQSRVQACFLLKTAFNGLHPMFLMNVRSDLLAGIVRVLRDQISLPATKCAAQLLIEASKWGRNRIKVVDCGAVPALVEMLIETTERRMSEILMWLLDMLCGCAEGRAELLGHAAGIAVVSRKMMRVSQTTNDRAVRILYSLCRYSANPALAQEMLNIGAVSKLCLVLQVEGNNKTKEKAVEMLKMNARTWRNSSCVPHHLLSGYPSN</sequence>
<evidence type="ECO:0000313" key="7">
    <source>
        <dbReference type="EMBL" id="VVV37506.1"/>
    </source>
</evidence>
<dbReference type="PANTHER" id="PTHR22849:SF132">
    <property type="entry name" value="E3 UBIQUITIN-PROTEIN LIGASE PUB23"/>
    <property type="match status" value="1"/>
</dbReference>
<evidence type="ECO:0000256" key="2">
    <source>
        <dbReference type="ARBA" id="ARBA00004906"/>
    </source>
</evidence>
<dbReference type="GO" id="GO:0006952">
    <property type="term" value="P:defense response"/>
    <property type="evidence" value="ECO:0007669"/>
    <property type="project" value="UniProtKB-ARBA"/>
</dbReference>
<evidence type="ECO:0000256" key="1">
    <source>
        <dbReference type="ARBA" id="ARBA00000900"/>
    </source>
</evidence>
<keyword evidence="3 5" id="KW-0808">Transferase</keyword>
<comment type="function">
    <text evidence="5">Functions as an E3 ubiquitin ligase.</text>
</comment>
<dbReference type="Pfam" id="PF25598">
    <property type="entry name" value="ARM_PUB"/>
    <property type="match status" value="1"/>
</dbReference>
<dbReference type="EC" id="2.3.2.27" evidence="5"/>
<dbReference type="InterPro" id="IPR045185">
    <property type="entry name" value="PUB22/23/24-like"/>
</dbReference>
<dbReference type="Gramene" id="NC1G0110710.1">
    <property type="protein sequence ID" value="NC1G0110710.1:cds"/>
    <property type="gene ID" value="NC1G0110710"/>
</dbReference>
<dbReference type="GO" id="GO:0061630">
    <property type="term" value="F:ubiquitin protein ligase activity"/>
    <property type="evidence" value="ECO:0007669"/>
    <property type="project" value="UniProtKB-UniRule"/>
</dbReference>
<dbReference type="OMA" id="RARTYAM"/>
<dbReference type="InterPro" id="IPR045210">
    <property type="entry name" value="RING-Ubox_PUB"/>
</dbReference>
<dbReference type="OrthoDB" id="10064100at2759"/>
<evidence type="ECO:0000256" key="5">
    <source>
        <dbReference type="RuleBase" id="RU369093"/>
    </source>
</evidence>
<evidence type="ECO:0000256" key="4">
    <source>
        <dbReference type="ARBA" id="ARBA00022786"/>
    </source>
</evidence>
<dbReference type="SUPFAM" id="SSF48371">
    <property type="entry name" value="ARM repeat"/>
    <property type="match status" value="1"/>
</dbReference>